<dbReference type="Proteomes" id="UP000664382">
    <property type="component" value="Unassembled WGS sequence"/>
</dbReference>
<feature type="active site" description="Proton donor/acceptor" evidence="3">
    <location>
        <position position="93"/>
    </location>
</feature>
<name>A0A939S9G4_9MICO</name>
<dbReference type="SMART" id="SM00855">
    <property type="entry name" value="PGAM"/>
    <property type="match status" value="1"/>
</dbReference>
<feature type="binding site" evidence="4">
    <location>
        <position position="68"/>
    </location>
    <ligand>
        <name>substrate</name>
    </ligand>
</feature>
<dbReference type="Pfam" id="PF00300">
    <property type="entry name" value="His_Phos_1"/>
    <property type="match status" value="1"/>
</dbReference>
<dbReference type="PANTHER" id="PTHR48100:SF1">
    <property type="entry name" value="HISTIDINE PHOSPHATASE FAMILY PROTEIN-RELATED"/>
    <property type="match status" value="1"/>
</dbReference>
<protein>
    <submittedName>
        <fullName evidence="5">Histidine phosphatase family protein</fullName>
    </submittedName>
</protein>
<dbReference type="EMBL" id="JAGDYM010000017">
    <property type="protein sequence ID" value="MBO1903116.1"/>
    <property type="molecule type" value="Genomic_DNA"/>
</dbReference>
<dbReference type="InterPro" id="IPR050275">
    <property type="entry name" value="PGM_Phosphatase"/>
</dbReference>
<dbReference type="SUPFAM" id="SSF53254">
    <property type="entry name" value="Phosphoglycerate mutase-like"/>
    <property type="match status" value="1"/>
</dbReference>
<dbReference type="GO" id="GO:0016791">
    <property type="term" value="F:phosphatase activity"/>
    <property type="evidence" value="ECO:0007669"/>
    <property type="project" value="TreeGrafter"/>
</dbReference>
<evidence type="ECO:0000313" key="6">
    <source>
        <dbReference type="Proteomes" id="UP000664382"/>
    </source>
</evidence>
<dbReference type="Gene3D" id="3.40.50.1240">
    <property type="entry name" value="Phosphoglycerate mutase-like"/>
    <property type="match status" value="1"/>
</dbReference>
<feature type="binding site" evidence="4">
    <location>
        <begin position="17"/>
        <end position="24"/>
    </location>
    <ligand>
        <name>substrate</name>
    </ligand>
</feature>
<evidence type="ECO:0000256" key="4">
    <source>
        <dbReference type="PIRSR" id="PIRSR613078-2"/>
    </source>
</evidence>
<comment type="caution">
    <text evidence="5">The sequence shown here is derived from an EMBL/GenBank/DDBJ whole genome shotgun (WGS) entry which is preliminary data.</text>
</comment>
<dbReference type="CDD" id="cd07067">
    <property type="entry name" value="HP_PGM_like"/>
    <property type="match status" value="1"/>
</dbReference>
<organism evidence="5 6">
    <name type="scientific">Leucobacter weissii</name>
    <dbReference type="NCBI Taxonomy" id="1983706"/>
    <lineage>
        <taxon>Bacteria</taxon>
        <taxon>Bacillati</taxon>
        <taxon>Actinomycetota</taxon>
        <taxon>Actinomycetes</taxon>
        <taxon>Micrococcales</taxon>
        <taxon>Microbacteriaceae</taxon>
        <taxon>Leucobacter</taxon>
    </lineage>
</organism>
<gene>
    <name evidence="5" type="ORF">J4H92_14320</name>
</gene>
<dbReference type="InterPro" id="IPR029033">
    <property type="entry name" value="His_PPase_superfam"/>
</dbReference>
<reference evidence="5" key="1">
    <citation type="submission" date="2021-03" db="EMBL/GenBank/DDBJ databases">
        <title>Leucobacter chromiisoli sp. nov., isolated from chromium-containing soil of chemical plant.</title>
        <authorList>
            <person name="Xu Z."/>
        </authorList>
    </citation>
    <scope>NUCLEOTIDE SEQUENCE</scope>
    <source>
        <strain evidence="5">S27</strain>
    </source>
</reference>
<dbReference type="AlphaFoldDB" id="A0A939S9G4"/>
<sequence>MTLSQHLSGRRSIAIVRHGETDWNLARRIQGRTEVPLNATGREQARTAARLLAAGPGWSGLSSSPMLRAIETAEILSGALGLGDPYIDHALWERDFGPAEGLLVAEAERRWPGLDIPGAETLDALAERAAAGLLRTLEEAPGTVVVAHGALIRSGLTRIGGAPLPRILNCEVWILSRDGGSAPRLARLEPAAV</sequence>
<evidence type="ECO:0000256" key="3">
    <source>
        <dbReference type="PIRSR" id="PIRSR613078-1"/>
    </source>
</evidence>
<keyword evidence="2" id="KW-0413">Isomerase</keyword>
<dbReference type="PANTHER" id="PTHR48100">
    <property type="entry name" value="BROAD-SPECIFICITY PHOSPHATASE YOR283W-RELATED"/>
    <property type="match status" value="1"/>
</dbReference>
<accession>A0A939S9G4</accession>
<evidence type="ECO:0000256" key="2">
    <source>
        <dbReference type="ARBA" id="ARBA00023235"/>
    </source>
</evidence>
<keyword evidence="6" id="KW-1185">Reference proteome</keyword>
<keyword evidence="1" id="KW-0324">Glycolysis</keyword>
<proteinExistence type="predicted"/>
<dbReference type="PROSITE" id="PS00175">
    <property type="entry name" value="PG_MUTASE"/>
    <property type="match status" value="1"/>
</dbReference>
<dbReference type="InterPro" id="IPR001345">
    <property type="entry name" value="PG/BPGM_mutase_AS"/>
</dbReference>
<feature type="active site" description="Tele-phosphohistidine intermediate" evidence="3">
    <location>
        <position position="18"/>
    </location>
</feature>
<dbReference type="InterPro" id="IPR013078">
    <property type="entry name" value="His_Pase_superF_clade-1"/>
</dbReference>
<dbReference type="GO" id="GO:0005737">
    <property type="term" value="C:cytoplasm"/>
    <property type="evidence" value="ECO:0007669"/>
    <property type="project" value="TreeGrafter"/>
</dbReference>
<evidence type="ECO:0000313" key="5">
    <source>
        <dbReference type="EMBL" id="MBO1903116.1"/>
    </source>
</evidence>
<dbReference type="RefSeq" id="WP_208098866.1">
    <property type="nucleotide sequence ID" value="NZ_JAGDYM010000017.1"/>
</dbReference>
<evidence type="ECO:0000256" key="1">
    <source>
        <dbReference type="ARBA" id="ARBA00023152"/>
    </source>
</evidence>